<accession>A0A1L9SCT7</accession>
<dbReference type="OrthoDB" id="47007at2759"/>
<dbReference type="PANTHER" id="PTHR42760:SF133">
    <property type="entry name" value="3-OXOACYL-[ACYL-CARRIER-PROTEIN] REDUCTASE"/>
    <property type="match status" value="1"/>
</dbReference>
<dbReference type="STRING" id="1073090.A0A1L9SCT7"/>
<dbReference type="SMART" id="SM00822">
    <property type="entry name" value="PKS_KR"/>
    <property type="match status" value="1"/>
</dbReference>
<evidence type="ECO:0000313" key="6">
    <source>
        <dbReference type="Proteomes" id="UP000184188"/>
    </source>
</evidence>
<dbReference type="Pfam" id="PF23441">
    <property type="entry name" value="SDR"/>
    <property type="match status" value="1"/>
</dbReference>
<dbReference type="InterPro" id="IPR036291">
    <property type="entry name" value="NAD(P)-bd_dom_sf"/>
</dbReference>
<dbReference type="GO" id="GO:0048038">
    <property type="term" value="F:quinone binding"/>
    <property type="evidence" value="ECO:0007669"/>
    <property type="project" value="TreeGrafter"/>
</dbReference>
<feature type="domain" description="Ketoreductase" evidence="4">
    <location>
        <begin position="61"/>
        <end position="298"/>
    </location>
</feature>
<name>A0A1L9SCT7_9EURO</name>
<dbReference type="EMBL" id="KV878346">
    <property type="protein sequence ID" value="OJJ44938.1"/>
    <property type="molecule type" value="Genomic_DNA"/>
</dbReference>
<dbReference type="RefSeq" id="XP_022579448.1">
    <property type="nucleotide sequence ID" value="XM_022730622.1"/>
</dbReference>
<dbReference type="Gene3D" id="3.40.50.720">
    <property type="entry name" value="NAD(P)-binding Rossmann-like Domain"/>
    <property type="match status" value="1"/>
</dbReference>
<keyword evidence="6" id="KW-1185">Reference proteome</keyword>
<keyword evidence="2" id="KW-0521">NADP</keyword>
<evidence type="ECO:0000256" key="3">
    <source>
        <dbReference type="ARBA" id="ARBA00023002"/>
    </source>
</evidence>
<dbReference type="Proteomes" id="UP000184188">
    <property type="component" value="Unassembled WGS sequence"/>
</dbReference>
<sequence>MAYYRPLRPHVSKALLQPLRQNVQNGHSKGRTISRPFSVSRHDRDNRSAFSFTPANRLSHRTCMITGGTSGIGFAIAERFLQEGAGRVILVGRSHQRLCDAAARLQAVSDYDPQSAAVSTKAPEGGMEQADAKGACLGSDAKAADSFSANVSERITLIVGDVAEAGSWMRELEKQMVSFFFFFLESVDILVNAAGISISAILPKTEPSDISQILRTNLEGSILMSRALVRAAIRSRIKSRKATNSLTKSPLSKCIINVSSLLALKGGTGAVSYAASKAGILGLTRSLTVEAAASLRDVVIRSNAIVPGYIETPMIADFTESEISRLKENIPLHRFGDPQEIADAAVFLAQNEYANNCVLNIDGGLSAL</sequence>
<dbReference type="GO" id="GO:0016616">
    <property type="term" value="F:oxidoreductase activity, acting on the CH-OH group of donors, NAD or NADP as acceptor"/>
    <property type="evidence" value="ECO:0007669"/>
    <property type="project" value="UniProtKB-ARBA"/>
</dbReference>
<dbReference type="SUPFAM" id="SSF51735">
    <property type="entry name" value="NAD(P)-binding Rossmann-fold domains"/>
    <property type="match status" value="1"/>
</dbReference>
<evidence type="ECO:0000256" key="1">
    <source>
        <dbReference type="ARBA" id="ARBA00006484"/>
    </source>
</evidence>
<gene>
    <name evidence="5" type="ORF">ASPZODRAFT_99981</name>
</gene>
<dbReference type="VEuPathDB" id="FungiDB:ASPZODRAFT_99981"/>
<dbReference type="Pfam" id="PF13561">
    <property type="entry name" value="adh_short_C2"/>
    <property type="match status" value="1"/>
</dbReference>
<keyword evidence="3" id="KW-0560">Oxidoreductase</keyword>
<organism evidence="5 6">
    <name type="scientific">Penicilliopsis zonata CBS 506.65</name>
    <dbReference type="NCBI Taxonomy" id="1073090"/>
    <lineage>
        <taxon>Eukaryota</taxon>
        <taxon>Fungi</taxon>
        <taxon>Dikarya</taxon>
        <taxon>Ascomycota</taxon>
        <taxon>Pezizomycotina</taxon>
        <taxon>Eurotiomycetes</taxon>
        <taxon>Eurotiomycetidae</taxon>
        <taxon>Eurotiales</taxon>
        <taxon>Aspergillaceae</taxon>
        <taxon>Penicilliopsis</taxon>
    </lineage>
</organism>
<dbReference type="GO" id="GO:0006633">
    <property type="term" value="P:fatty acid biosynthetic process"/>
    <property type="evidence" value="ECO:0007669"/>
    <property type="project" value="TreeGrafter"/>
</dbReference>
<protein>
    <recommendedName>
        <fullName evidence="4">Ketoreductase domain-containing protein</fullName>
    </recommendedName>
</protein>
<dbReference type="InterPro" id="IPR002347">
    <property type="entry name" value="SDR_fam"/>
</dbReference>
<dbReference type="PRINTS" id="PR00081">
    <property type="entry name" value="GDHRDH"/>
</dbReference>
<dbReference type="InterPro" id="IPR057571">
    <property type="entry name" value="SDR_PhqE-like"/>
</dbReference>
<evidence type="ECO:0000313" key="5">
    <source>
        <dbReference type="EMBL" id="OJJ44938.1"/>
    </source>
</evidence>
<dbReference type="GeneID" id="34617086"/>
<comment type="similarity">
    <text evidence="1">Belongs to the short-chain dehydrogenases/reductases (SDR) family.</text>
</comment>
<dbReference type="PANTHER" id="PTHR42760">
    <property type="entry name" value="SHORT-CHAIN DEHYDROGENASES/REDUCTASES FAMILY MEMBER"/>
    <property type="match status" value="1"/>
</dbReference>
<dbReference type="AlphaFoldDB" id="A0A1L9SCT7"/>
<evidence type="ECO:0000259" key="4">
    <source>
        <dbReference type="SMART" id="SM00822"/>
    </source>
</evidence>
<evidence type="ECO:0000256" key="2">
    <source>
        <dbReference type="ARBA" id="ARBA00022857"/>
    </source>
</evidence>
<reference evidence="6" key="1">
    <citation type="journal article" date="2017" name="Genome Biol.">
        <title>Comparative genomics reveals high biological diversity and specific adaptations in the industrially and medically important fungal genus Aspergillus.</title>
        <authorList>
            <person name="de Vries R.P."/>
            <person name="Riley R."/>
            <person name="Wiebenga A."/>
            <person name="Aguilar-Osorio G."/>
            <person name="Amillis S."/>
            <person name="Uchima C.A."/>
            <person name="Anderluh G."/>
            <person name="Asadollahi M."/>
            <person name="Askin M."/>
            <person name="Barry K."/>
            <person name="Battaglia E."/>
            <person name="Bayram O."/>
            <person name="Benocci T."/>
            <person name="Braus-Stromeyer S.A."/>
            <person name="Caldana C."/>
            <person name="Canovas D."/>
            <person name="Cerqueira G.C."/>
            <person name="Chen F."/>
            <person name="Chen W."/>
            <person name="Choi C."/>
            <person name="Clum A."/>
            <person name="Dos Santos R.A."/>
            <person name="Damasio A.R."/>
            <person name="Diallinas G."/>
            <person name="Emri T."/>
            <person name="Fekete E."/>
            <person name="Flipphi M."/>
            <person name="Freyberg S."/>
            <person name="Gallo A."/>
            <person name="Gournas C."/>
            <person name="Habgood R."/>
            <person name="Hainaut M."/>
            <person name="Harispe M.L."/>
            <person name="Henrissat B."/>
            <person name="Hilden K.S."/>
            <person name="Hope R."/>
            <person name="Hossain A."/>
            <person name="Karabika E."/>
            <person name="Karaffa L."/>
            <person name="Karanyi Z."/>
            <person name="Krasevec N."/>
            <person name="Kuo A."/>
            <person name="Kusch H."/>
            <person name="LaButti K."/>
            <person name="Lagendijk E.L."/>
            <person name="Lapidus A."/>
            <person name="Levasseur A."/>
            <person name="Lindquist E."/>
            <person name="Lipzen A."/>
            <person name="Logrieco A.F."/>
            <person name="MacCabe A."/>
            <person name="Maekelae M.R."/>
            <person name="Malavazi I."/>
            <person name="Melin P."/>
            <person name="Meyer V."/>
            <person name="Mielnichuk N."/>
            <person name="Miskei M."/>
            <person name="Molnar A.P."/>
            <person name="Mule G."/>
            <person name="Ngan C.Y."/>
            <person name="Orejas M."/>
            <person name="Orosz E."/>
            <person name="Ouedraogo J.P."/>
            <person name="Overkamp K.M."/>
            <person name="Park H.-S."/>
            <person name="Perrone G."/>
            <person name="Piumi F."/>
            <person name="Punt P.J."/>
            <person name="Ram A.F."/>
            <person name="Ramon A."/>
            <person name="Rauscher S."/>
            <person name="Record E."/>
            <person name="Riano-Pachon D.M."/>
            <person name="Robert V."/>
            <person name="Roehrig J."/>
            <person name="Ruller R."/>
            <person name="Salamov A."/>
            <person name="Salih N.S."/>
            <person name="Samson R.A."/>
            <person name="Sandor E."/>
            <person name="Sanguinetti M."/>
            <person name="Schuetze T."/>
            <person name="Sepcic K."/>
            <person name="Shelest E."/>
            <person name="Sherlock G."/>
            <person name="Sophianopoulou V."/>
            <person name="Squina F.M."/>
            <person name="Sun H."/>
            <person name="Susca A."/>
            <person name="Todd R.B."/>
            <person name="Tsang A."/>
            <person name="Unkles S.E."/>
            <person name="van de Wiele N."/>
            <person name="van Rossen-Uffink D."/>
            <person name="Oliveira J.V."/>
            <person name="Vesth T.C."/>
            <person name="Visser J."/>
            <person name="Yu J.-H."/>
            <person name="Zhou M."/>
            <person name="Andersen M.R."/>
            <person name="Archer D.B."/>
            <person name="Baker S.E."/>
            <person name="Benoit I."/>
            <person name="Brakhage A.A."/>
            <person name="Braus G.H."/>
            <person name="Fischer R."/>
            <person name="Frisvad J.C."/>
            <person name="Goldman G.H."/>
            <person name="Houbraken J."/>
            <person name="Oakley B."/>
            <person name="Pocsi I."/>
            <person name="Scazzocchio C."/>
            <person name="Seiboth B."/>
            <person name="vanKuyk P.A."/>
            <person name="Wortman J."/>
            <person name="Dyer P.S."/>
            <person name="Grigoriev I.V."/>
        </authorList>
    </citation>
    <scope>NUCLEOTIDE SEQUENCE [LARGE SCALE GENOMIC DNA]</scope>
    <source>
        <strain evidence="6">CBS 506.65</strain>
    </source>
</reference>
<dbReference type="InterPro" id="IPR057326">
    <property type="entry name" value="KR_dom"/>
</dbReference>
<dbReference type="PRINTS" id="PR00080">
    <property type="entry name" value="SDRFAMILY"/>
</dbReference>
<proteinExistence type="inferred from homology"/>